<dbReference type="AlphaFoldDB" id="A0A2A6B346"/>
<name>A0A2A6B346_PRIPA</name>
<feature type="region of interest" description="Disordered" evidence="1">
    <location>
        <begin position="1"/>
        <end position="75"/>
    </location>
</feature>
<dbReference type="EnsemblMetazoa" id="PPA46241.1">
    <property type="protein sequence ID" value="PPA46241.1"/>
    <property type="gene ID" value="WBGene00284610"/>
</dbReference>
<evidence type="ECO:0000313" key="2">
    <source>
        <dbReference type="EnsemblMetazoa" id="PPA46241.1"/>
    </source>
</evidence>
<reference evidence="3" key="1">
    <citation type="journal article" date="2008" name="Nat. Genet.">
        <title>The Pristionchus pacificus genome provides a unique perspective on nematode lifestyle and parasitism.</title>
        <authorList>
            <person name="Dieterich C."/>
            <person name="Clifton S.W."/>
            <person name="Schuster L.N."/>
            <person name="Chinwalla A."/>
            <person name="Delehaunty K."/>
            <person name="Dinkelacker I."/>
            <person name="Fulton L."/>
            <person name="Fulton R."/>
            <person name="Godfrey J."/>
            <person name="Minx P."/>
            <person name="Mitreva M."/>
            <person name="Roeseler W."/>
            <person name="Tian H."/>
            <person name="Witte H."/>
            <person name="Yang S.P."/>
            <person name="Wilson R.K."/>
            <person name="Sommer R.J."/>
        </authorList>
    </citation>
    <scope>NUCLEOTIDE SEQUENCE [LARGE SCALE GENOMIC DNA]</scope>
    <source>
        <strain evidence="3">PS312</strain>
    </source>
</reference>
<feature type="compositionally biased region" description="Basic and acidic residues" evidence="1">
    <location>
        <begin position="1"/>
        <end position="19"/>
    </location>
</feature>
<evidence type="ECO:0000256" key="1">
    <source>
        <dbReference type="SAM" id="MobiDB-lite"/>
    </source>
</evidence>
<accession>A0A2A6B346</accession>
<proteinExistence type="predicted"/>
<reference evidence="2" key="2">
    <citation type="submission" date="2022-06" db="UniProtKB">
        <authorList>
            <consortium name="EnsemblMetazoa"/>
        </authorList>
    </citation>
    <scope>IDENTIFICATION</scope>
    <source>
        <strain evidence="2">PS312</strain>
    </source>
</reference>
<gene>
    <name evidence="2" type="primary">WBGene00284610</name>
</gene>
<organism evidence="2 3">
    <name type="scientific">Pristionchus pacificus</name>
    <name type="common">Parasitic nematode worm</name>
    <dbReference type="NCBI Taxonomy" id="54126"/>
    <lineage>
        <taxon>Eukaryota</taxon>
        <taxon>Metazoa</taxon>
        <taxon>Ecdysozoa</taxon>
        <taxon>Nematoda</taxon>
        <taxon>Chromadorea</taxon>
        <taxon>Rhabditida</taxon>
        <taxon>Rhabditina</taxon>
        <taxon>Diplogasteromorpha</taxon>
        <taxon>Diplogasteroidea</taxon>
        <taxon>Neodiplogasteridae</taxon>
        <taxon>Pristionchus</taxon>
    </lineage>
</organism>
<protein>
    <submittedName>
        <fullName evidence="2">Uncharacterized protein</fullName>
    </submittedName>
</protein>
<accession>A0A8R1V4D6</accession>
<sequence>MGKGEEEKAESKTANEERRKPKTLASDSLPIYEMETEKGRRRGSPRMDEDDNRTESTAQELERREDQWRTGLGSN</sequence>
<evidence type="ECO:0000313" key="3">
    <source>
        <dbReference type="Proteomes" id="UP000005239"/>
    </source>
</evidence>
<dbReference type="Proteomes" id="UP000005239">
    <property type="component" value="Unassembled WGS sequence"/>
</dbReference>
<keyword evidence="3" id="KW-1185">Reference proteome</keyword>